<reference evidence="2" key="1">
    <citation type="submission" date="2020-03" db="EMBL/GenBank/DDBJ databases">
        <title>Molecular networking-based the target discovery of potent antiproliferative macrolactams: 5/6/7/16 polycyclic ansamycins and glycosylated trienomycin from Streptomyces cacaoi subsp. asoensis.</title>
        <authorList>
            <person name="Liu L.-L."/>
        </authorList>
    </citation>
    <scope>NUCLEOTIDE SEQUENCE [LARGE SCALE GENOMIC DNA]</scope>
    <source>
        <strain evidence="2">H2S5</strain>
    </source>
</reference>
<keyword evidence="3" id="KW-1185">Reference proteome</keyword>
<evidence type="ECO:0000313" key="2">
    <source>
        <dbReference type="EMBL" id="QJT04948.1"/>
    </source>
</evidence>
<protein>
    <submittedName>
        <fullName evidence="2">NAD(P)H-binding protein</fullName>
    </submittedName>
</protein>
<dbReference type="Gene3D" id="3.40.50.720">
    <property type="entry name" value="NAD(P)-binding Rossmann-like Domain"/>
    <property type="match status" value="1"/>
</dbReference>
<proteinExistence type="predicted"/>
<dbReference type="EMBL" id="CP049838">
    <property type="protein sequence ID" value="QJT04948.1"/>
    <property type="molecule type" value="Genomic_DNA"/>
</dbReference>
<sequence>MVDMILVTGATGTIGSELVRHLAARGEKVRALTRDPARARVPSEVEVARGDYLDRSSLEAAMSGVTAAFLVGLPGPSVQHDGVLVAAARAAGVGRLVKLSAIATGDPEVGPSGEWHVAGERAVRESGAQWVVLRPSSFASNTLGWARSIGAGEPVPNLSGDGLQGVVDPRDVSEAAAAVLLDERWVGRTYTLTGPETISVPGQAAVLADVLGRPVTTHDLAPDEVREHLLGWGQDEAVADGIARGSAYVRRGGNAVVTEDVRELLGRPARTYRAWARDHREAFDTA</sequence>
<evidence type="ECO:0000313" key="3">
    <source>
        <dbReference type="Proteomes" id="UP000502665"/>
    </source>
</evidence>
<dbReference type="SUPFAM" id="SSF51735">
    <property type="entry name" value="NAD(P)-binding Rossmann-fold domains"/>
    <property type="match status" value="1"/>
</dbReference>
<dbReference type="Pfam" id="PF13460">
    <property type="entry name" value="NAD_binding_10"/>
    <property type="match status" value="1"/>
</dbReference>
<feature type="domain" description="NAD(P)-binding" evidence="1">
    <location>
        <begin position="9"/>
        <end position="181"/>
    </location>
</feature>
<gene>
    <name evidence="2" type="ORF">G9272_35470</name>
</gene>
<dbReference type="PANTHER" id="PTHR43162:SF1">
    <property type="entry name" value="PRESTALK A DIFFERENTIATION PROTEIN A"/>
    <property type="match status" value="1"/>
</dbReference>
<accession>A0A6M4WXC1</accession>
<dbReference type="InterPro" id="IPR036291">
    <property type="entry name" value="NAD(P)-bd_dom_sf"/>
</dbReference>
<dbReference type="PANTHER" id="PTHR43162">
    <property type="match status" value="1"/>
</dbReference>
<dbReference type="Proteomes" id="UP000502665">
    <property type="component" value="Chromosome"/>
</dbReference>
<dbReference type="InterPro" id="IPR016040">
    <property type="entry name" value="NAD(P)-bd_dom"/>
</dbReference>
<dbReference type="AlphaFoldDB" id="A0A6M4WXC1"/>
<evidence type="ECO:0000259" key="1">
    <source>
        <dbReference type="Pfam" id="PF13460"/>
    </source>
</evidence>
<name>A0A6M4WXC1_9ACTN</name>
<organism evidence="2 3">
    <name type="scientific">Streptomyces asoensis</name>
    <dbReference type="NCBI Taxonomy" id="249586"/>
    <lineage>
        <taxon>Bacteria</taxon>
        <taxon>Bacillati</taxon>
        <taxon>Actinomycetota</taxon>
        <taxon>Actinomycetes</taxon>
        <taxon>Kitasatosporales</taxon>
        <taxon>Streptomycetaceae</taxon>
        <taxon>Streptomyces</taxon>
    </lineage>
</organism>
<dbReference type="InterPro" id="IPR051604">
    <property type="entry name" value="Ergot_Alk_Oxidoreductase"/>
</dbReference>
<dbReference type="Gene3D" id="3.90.25.10">
    <property type="entry name" value="UDP-galactose 4-epimerase, domain 1"/>
    <property type="match status" value="1"/>
</dbReference>